<evidence type="ECO:0000256" key="4">
    <source>
        <dbReference type="PROSITE-ProRule" id="PRU01248"/>
    </source>
</evidence>
<keyword evidence="8" id="KW-1185">Reference proteome</keyword>
<organism evidence="7 8">
    <name type="scientific">Acetobacter tropicalis</name>
    <dbReference type="NCBI Taxonomy" id="104102"/>
    <lineage>
        <taxon>Bacteria</taxon>
        <taxon>Pseudomonadati</taxon>
        <taxon>Pseudomonadota</taxon>
        <taxon>Alphaproteobacteria</taxon>
        <taxon>Acetobacterales</taxon>
        <taxon>Acetobacteraceae</taxon>
        <taxon>Acetobacter</taxon>
    </lineage>
</organism>
<name>A0A094YRX9_9PROT</name>
<dbReference type="Pfam" id="PF00589">
    <property type="entry name" value="Phage_integrase"/>
    <property type="match status" value="1"/>
</dbReference>
<evidence type="ECO:0000259" key="5">
    <source>
        <dbReference type="PROSITE" id="PS51898"/>
    </source>
</evidence>
<dbReference type="GO" id="GO:0006310">
    <property type="term" value="P:DNA recombination"/>
    <property type="evidence" value="ECO:0007669"/>
    <property type="project" value="UniProtKB-KW"/>
</dbReference>
<feature type="domain" description="Tyr recombinase" evidence="5">
    <location>
        <begin position="278"/>
        <end position="502"/>
    </location>
</feature>
<dbReference type="PANTHER" id="PTHR34605:SF3">
    <property type="entry name" value="P CELL-TYPE AGGLUTINATION PROTEIN MAP4-LIKE-RELATED"/>
    <property type="match status" value="1"/>
</dbReference>
<comment type="caution">
    <text evidence="7">The sequence shown here is derived from an EMBL/GenBank/DDBJ whole genome shotgun (WGS) entry which is preliminary data.</text>
</comment>
<dbReference type="SUPFAM" id="SSF47823">
    <property type="entry name" value="lambda integrase-like, N-terminal domain"/>
    <property type="match status" value="1"/>
</dbReference>
<dbReference type="InterPro" id="IPR013762">
    <property type="entry name" value="Integrase-like_cat_sf"/>
</dbReference>
<dbReference type="InterPro" id="IPR002104">
    <property type="entry name" value="Integrase_catalytic"/>
</dbReference>
<dbReference type="InterPro" id="IPR004107">
    <property type="entry name" value="Integrase_SAM-like_N"/>
</dbReference>
<dbReference type="Proteomes" id="UP000029448">
    <property type="component" value="Unassembled WGS sequence"/>
</dbReference>
<dbReference type="InterPro" id="IPR011010">
    <property type="entry name" value="DNA_brk_join_enz"/>
</dbReference>
<evidence type="ECO:0000256" key="3">
    <source>
        <dbReference type="ARBA" id="ARBA00023172"/>
    </source>
</evidence>
<dbReference type="Gene3D" id="1.10.150.130">
    <property type="match status" value="1"/>
</dbReference>
<reference evidence="7 8" key="1">
    <citation type="submission" date="2014-06" db="EMBL/GenBank/DDBJ databases">
        <title>Functional and comparative genomic analyses of the Drosophila gut microbiota identify candidate symbiosis factors.</title>
        <authorList>
            <person name="Newell P.D."/>
            <person name="Chaston J.M."/>
            <person name="Douglas A.E."/>
        </authorList>
    </citation>
    <scope>NUCLEOTIDE SEQUENCE [LARGE SCALE GENOMIC DNA]</scope>
    <source>
        <strain evidence="7 8">DmCS_006</strain>
    </source>
</reference>
<dbReference type="PROSITE" id="PS51900">
    <property type="entry name" value="CB"/>
    <property type="match status" value="1"/>
</dbReference>
<protein>
    <submittedName>
        <fullName evidence="7">Integrase-like protein</fullName>
    </submittedName>
</protein>
<evidence type="ECO:0000313" key="7">
    <source>
        <dbReference type="EMBL" id="KGB23379.1"/>
    </source>
</evidence>
<dbReference type="Pfam" id="PF02899">
    <property type="entry name" value="Phage_int_SAM_1"/>
    <property type="match status" value="1"/>
</dbReference>
<evidence type="ECO:0000259" key="6">
    <source>
        <dbReference type="PROSITE" id="PS51900"/>
    </source>
</evidence>
<keyword evidence="2 4" id="KW-0238">DNA-binding</keyword>
<proteinExistence type="predicted"/>
<dbReference type="InterPro" id="IPR052925">
    <property type="entry name" value="Phage_Integrase-like_Recomb"/>
</dbReference>
<dbReference type="SUPFAM" id="SSF56349">
    <property type="entry name" value="DNA breaking-rejoining enzymes"/>
    <property type="match status" value="1"/>
</dbReference>
<dbReference type="GO" id="GO:0015074">
    <property type="term" value="P:DNA integration"/>
    <property type="evidence" value="ECO:0007669"/>
    <property type="project" value="UniProtKB-KW"/>
</dbReference>
<dbReference type="STRING" id="104102.AtDm6_1654"/>
<evidence type="ECO:0000256" key="1">
    <source>
        <dbReference type="ARBA" id="ARBA00022908"/>
    </source>
</evidence>
<evidence type="ECO:0000256" key="2">
    <source>
        <dbReference type="ARBA" id="ARBA00023125"/>
    </source>
</evidence>
<dbReference type="GO" id="GO:0003677">
    <property type="term" value="F:DNA binding"/>
    <property type="evidence" value="ECO:0007669"/>
    <property type="project" value="UniProtKB-UniRule"/>
</dbReference>
<dbReference type="EMBL" id="JOKM01000061">
    <property type="protein sequence ID" value="KGB23379.1"/>
    <property type="molecule type" value="Genomic_DNA"/>
</dbReference>
<dbReference type="RefSeq" id="WP_035379812.1">
    <property type="nucleotide sequence ID" value="NZ_JACAOJ010000061.1"/>
</dbReference>
<dbReference type="PANTHER" id="PTHR34605">
    <property type="entry name" value="PHAGE_INTEGRASE DOMAIN-CONTAINING PROTEIN"/>
    <property type="match status" value="1"/>
</dbReference>
<gene>
    <name evidence="7" type="ORF">AtDm6_1654</name>
</gene>
<dbReference type="InterPro" id="IPR044068">
    <property type="entry name" value="CB"/>
</dbReference>
<dbReference type="AlphaFoldDB" id="A0A094YRX9"/>
<feature type="domain" description="Core-binding (CB)" evidence="6">
    <location>
        <begin position="171"/>
        <end position="251"/>
    </location>
</feature>
<dbReference type="PATRIC" id="fig|104102.7.peg.1636"/>
<dbReference type="InterPro" id="IPR010998">
    <property type="entry name" value="Integrase_recombinase_N"/>
</dbReference>
<evidence type="ECO:0000313" key="8">
    <source>
        <dbReference type="Proteomes" id="UP000029448"/>
    </source>
</evidence>
<keyword evidence="3" id="KW-0233">DNA recombination</keyword>
<sequence>MLDALHLTGSWPVLRSRVLEQVDRLTRQRLAQSDITIDVLRVILSTARFSPLLPVFIAGSMLPDGSALPDTELPDCAEHTANARKLLEGALSSLPSGYHLEVALEIDRQRLAFVASLVSSDQNERASFLPSKDKVNSIPTSAPIGQAPANVVRWFSALAEAEVPKHDGQLETSQAAVGTFVQIGKAANTRRAYRSAIRGWCAFAERHDLPALPARSEDVATYLADLALRGRKPATIELYRAALRYLHHVAHLPIPTTHALVSEMLAGIHRSPSKTPQRRVKGLTWETLCEVVDKIPMTSLVDTRDRAILLVGYGGALRRSELAGIQLEHVTLDEDCMRITLPYSKGDKKHQGTTIVIPRGITRHCPVRAWETWLRESKLTPRKNKSNETKTESTNETTAAFPRIWLPATAKKNGTAPDPKIGTQSLSDFSIATIIKRRCQAAGIEGDFSGHSLRRGAITTGAQDGIDLMSLKRFSRHRDYRVLEAYIEEDEAFTKHPGKTRF</sequence>
<keyword evidence="1" id="KW-0229">DNA integration</keyword>
<dbReference type="PROSITE" id="PS51898">
    <property type="entry name" value="TYR_RECOMBINASE"/>
    <property type="match status" value="1"/>
</dbReference>
<dbReference type="Gene3D" id="1.10.443.10">
    <property type="entry name" value="Intergrase catalytic core"/>
    <property type="match status" value="1"/>
</dbReference>
<accession>A0A094YRX9</accession>